<organism evidence="2 3">
    <name type="scientific">Phytophthora fragariaefolia</name>
    <dbReference type="NCBI Taxonomy" id="1490495"/>
    <lineage>
        <taxon>Eukaryota</taxon>
        <taxon>Sar</taxon>
        <taxon>Stramenopiles</taxon>
        <taxon>Oomycota</taxon>
        <taxon>Peronosporomycetes</taxon>
        <taxon>Peronosporales</taxon>
        <taxon>Peronosporaceae</taxon>
        <taxon>Phytophthora</taxon>
    </lineage>
</organism>
<keyword evidence="3" id="KW-1185">Reference proteome</keyword>
<protein>
    <submittedName>
        <fullName evidence="2">Unnamed protein product</fullName>
    </submittedName>
</protein>
<evidence type="ECO:0000313" key="2">
    <source>
        <dbReference type="EMBL" id="GMF23887.1"/>
    </source>
</evidence>
<evidence type="ECO:0000313" key="3">
    <source>
        <dbReference type="Proteomes" id="UP001165121"/>
    </source>
</evidence>
<feature type="region of interest" description="Disordered" evidence="1">
    <location>
        <begin position="38"/>
        <end position="72"/>
    </location>
</feature>
<proteinExistence type="predicted"/>
<dbReference type="AlphaFoldDB" id="A0A9W6U1Z4"/>
<accession>A0A9W6U1Z4</accession>
<name>A0A9W6U1Z4_9STRA</name>
<evidence type="ECO:0000256" key="1">
    <source>
        <dbReference type="SAM" id="MobiDB-lite"/>
    </source>
</evidence>
<reference evidence="2" key="1">
    <citation type="submission" date="2023-04" db="EMBL/GenBank/DDBJ databases">
        <title>Phytophthora fragariaefolia NBRC 109709.</title>
        <authorList>
            <person name="Ichikawa N."/>
            <person name="Sato H."/>
            <person name="Tonouchi N."/>
        </authorList>
    </citation>
    <scope>NUCLEOTIDE SEQUENCE</scope>
    <source>
        <strain evidence="2">NBRC 109709</strain>
    </source>
</reference>
<comment type="caution">
    <text evidence="2">The sequence shown here is derived from an EMBL/GenBank/DDBJ whole genome shotgun (WGS) entry which is preliminary data.</text>
</comment>
<gene>
    <name evidence="2" type="ORF">Pfra01_000388200</name>
</gene>
<dbReference type="Proteomes" id="UP001165121">
    <property type="component" value="Unassembled WGS sequence"/>
</dbReference>
<dbReference type="EMBL" id="BSXT01000302">
    <property type="protein sequence ID" value="GMF23887.1"/>
    <property type="molecule type" value="Genomic_DNA"/>
</dbReference>
<sequence length="72" mass="7978">MKILSLPKDMVLVWWGSLQDKTSNAHGFTDALDCEKLSPDQQNVGSPNTGTPTYGQSGHPVNLFRNNRAKTY</sequence>
<feature type="compositionally biased region" description="Polar residues" evidence="1">
    <location>
        <begin position="39"/>
        <end position="56"/>
    </location>
</feature>